<comment type="catalytic activity">
    <reaction evidence="6 7">
        <text>(2S)-2-hydroxy-3-oxobutyl phosphate + 5-amino-6-(D-ribitylamino)uracil = 6,7-dimethyl-8-(1-D-ribityl)lumazine + phosphate + 2 H2O + H(+)</text>
        <dbReference type="Rhea" id="RHEA:26152"/>
        <dbReference type="ChEBI" id="CHEBI:15377"/>
        <dbReference type="ChEBI" id="CHEBI:15378"/>
        <dbReference type="ChEBI" id="CHEBI:15934"/>
        <dbReference type="ChEBI" id="CHEBI:43474"/>
        <dbReference type="ChEBI" id="CHEBI:58201"/>
        <dbReference type="ChEBI" id="CHEBI:58830"/>
        <dbReference type="EC" id="2.5.1.78"/>
    </reaction>
</comment>
<dbReference type="Gene3D" id="3.40.50.960">
    <property type="entry name" value="Lumazine/riboflavin synthase"/>
    <property type="match status" value="1"/>
</dbReference>
<evidence type="ECO:0000256" key="2">
    <source>
        <dbReference type="ARBA" id="ARBA00007424"/>
    </source>
</evidence>
<protein>
    <recommendedName>
        <fullName evidence="3 7">6,7-dimethyl-8-ribityllumazine synthase</fullName>
        <shortName evidence="7">DMRL synthase</shortName>
        <shortName evidence="7">LS</shortName>
        <shortName evidence="7">Lumazine synthase</shortName>
        <ecNumber evidence="3 7">2.5.1.78</ecNumber>
    </recommendedName>
</protein>
<dbReference type="SUPFAM" id="SSF52121">
    <property type="entry name" value="Lumazine synthase"/>
    <property type="match status" value="1"/>
</dbReference>
<dbReference type="PANTHER" id="PTHR21058:SF0">
    <property type="entry name" value="6,7-DIMETHYL-8-RIBITYLLUMAZINE SYNTHASE"/>
    <property type="match status" value="1"/>
</dbReference>
<feature type="active site" description="Proton donor" evidence="7">
    <location>
        <position position="97"/>
    </location>
</feature>
<evidence type="ECO:0000256" key="7">
    <source>
        <dbReference type="HAMAP-Rule" id="MF_00178"/>
    </source>
</evidence>
<dbReference type="EMBL" id="JNCA01000024">
    <property type="protein sequence ID" value="KDN54330.1"/>
    <property type="molecule type" value="Genomic_DNA"/>
</dbReference>
<dbReference type="UniPathway" id="UPA00275">
    <property type="reaction ID" value="UER00404"/>
</dbReference>
<dbReference type="STRING" id="1492738.FEM21_25810"/>
<dbReference type="GO" id="GO:0009349">
    <property type="term" value="C:riboflavin synthase complex"/>
    <property type="evidence" value="ECO:0007669"/>
    <property type="project" value="UniProtKB-UniRule"/>
</dbReference>
<accession>A0A066WUL7</accession>
<feature type="binding site" evidence="7">
    <location>
        <position position="122"/>
    </location>
    <ligand>
        <name>5-amino-6-(D-ribitylamino)uracil</name>
        <dbReference type="ChEBI" id="CHEBI:15934"/>
    </ligand>
</feature>
<dbReference type="Pfam" id="PF00885">
    <property type="entry name" value="DMRL_synthase"/>
    <property type="match status" value="1"/>
</dbReference>
<gene>
    <name evidence="7" type="primary">ribH</name>
    <name evidence="8" type="ORF">FEM21_25810</name>
</gene>
<feature type="binding site" evidence="7">
    <location>
        <begin position="89"/>
        <end position="91"/>
    </location>
    <ligand>
        <name>5-amino-6-(D-ribitylamino)uracil</name>
        <dbReference type="ChEBI" id="CHEBI:15934"/>
    </ligand>
</feature>
<dbReference type="InterPro" id="IPR036467">
    <property type="entry name" value="LS/RS_sf"/>
</dbReference>
<keyword evidence="9" id="KW-1185">Reference proteome</keyword>
<dbReference type="PANTHER" id="PTHR21058">
    <property type="entry name" value="6,7-DIMETHYL-8-RIBITYLLUMAZINE SYNTHASE DMRL SYNTHASE LUMAZINE SYNTHASE"/>
    <property type="match status" value="1"/>
</dbReference>
<organism evidence="8 9">
    <name type="scientific">Flavobacterium seoulense</name>
    <dbReference type="NCBI Taxonomy" id="1492738"/>
    <lineage>
        <taxon>Bacteria</taxon>
        <taxon>Pseudomonadati</taxon>
        <taxon>Bacteroidota</taxon>
        <taxon>Flavobacteriia</taxon>
        <taxon>Flavobacteriales</taxon>
        <taxon>Flavobacteriaceae</taxon>
        <taxon>Flavobacterium</taxon>
    </lineage>
</organism>
<dbReference type="PATRIC" id="fig|1492738.3.peg.2567"/>
<dbReference type="NCBIfam" id="TIGR00114">
    <property type="entry name" value="lumazine-synth"/>
    <property type="match status" value="1"/>
</dbReference>
<dbReference type="RefSeq" id="WP_035660943.1">
    <property type="nucleotide sequence ID" value="NZ_JNCA01000024.1"/>
</dbReference>
<dbReference type="OrthoDB" id="9809709at2"/>
<feature type="binding site" evidence="7">
    <location>
        <position position="136"/>
    </location>
    <ligand>
        <name>(2S)-2-hydroxy-3-oxobutyl phosphate</name>
        <dbReference type="ChEBI" id="CHEBI:58830"/>
    </ligand>
</feature>
<feature type="binding site" evidence="7">
    <location>
        <begin position="65"/>
        <end position="67"/>
    </location>
    <ligand>
        <name>5-amino-6-(D-ribitylamino)uracil</name>
        <dbReference type="ChEBI" id="CHEBI:15934"/>
    </ligand>
</feature>
<dbReference type="EC" id="2.5.1.78" evidence="3 7"/>
<dbReference type="InterPro" id="IPR002180">
    <property type="entry name" value="LS/RS"/>
</dbReference>
<name>A0A066WUL7_9FLAO</name>
<feature type="binding site" evidence="7">
    <location>
        <position position="31"/>
    </location>
    <ligand>
        <name>5-amino-6-(D-ribitylamino)uracil</name>
        <dbReference type="ChEBI" id="CHEBI:15934"/>
    </ligand>
</feature>
<evidence type="ECO:0000256" key="3">
    <source>
        <dbReference type="ARBA" id="ARBA00012664"/>
    </source>
</evidence>
<keyword evidence="4 7" id="KW-0686">Riboflavin biosynthesis</keyword>
<comment type="caution">
    <text evidence="8">The sequence shown here is derived from an EMBL/GenBank/DDBJ whole genome shotgun (WGS) entry which is preliminary data.</text>
</comment>
<sequence>MATINKNLSVYDKSTLPSAKDFRFGVVVSEWNDTITEGLYKGAEDAFLDNEVPAQNIIRWNVPGSFELIYGAKKMLQTQKVDAVIVIGCVIQGQTKHFDFVCEGVTQGIKDLNVQTDIPVIFCVLTDNTMQQSIDRSGGIHGNKGTEAAIAAIKMAYIRQQASLTHDYANQNLLTSGALQLDEGTPLELKE</sequence>
<dbReference type="InterPro" id="IPR034964">
    <property type="entry name" value="LS"/>
</dbReference>
<evidence type="ECO:0000313" key="9">
    <source>
        <dbReference type="Proteomes" id="UP000027064"/>
    </source>
</evidence>
<dbReference type="Proteomes" id="UP000027064">
    <property type="component" value="Unassembled WGS sequence"/>
</dbReference>
<reference evidence="8 9" key="1">
    <citation type="submission" date="2014-05" db="EMBL/GenBank/DDBJ databases">
        <title>Genome Sequence of Flavobacterium sp. EM1321.</title>
        <authorList>
            <person name="Shin S.-K."/>
            <person name="Yi H."/>
        </authorList>
    </citation>
    <scope>NUCLEOTIDE SEQUENCE [LARGE SCALE GENOMIC DNA]</scope>
    <source>
        <strain evidence="8 9">EM1321</strain>
    </source>
</reference>
<dbReference type="AlphaFoldDB" id="A0A066WUL7"/>
<evidence type="ECO:0000256" key="5">
    <source>
        <dbReference type="ARBA" id="ARBA00022679"/>
    </source>
</evidence>
<evidence type="ECO:0000313" key="8">
    <source>
        <dbReference type="EMBL" id="KDN54330.1"/>
    </source>
</evidence>
<comment type="pathway">
    <text evidence="1 7">Cofactor biosynthesis; riboflavin biosynthesis; riboflavin from 2-hydroxy-3-oxobutyl phosphate and 5-amino-6-(D-ribitylamino)uracil: step 1/2.</text>
</comment>
<dbReference type="HAMAP" id="MF_00178">
    <property type="entry name" value="Lumazine_synth"/>
    <property type="match status" value="1"/>
</dbReference>
<dbReference type="GO" id="GO:0009231">
    <property type="term" value="P:riboflavin biosynthetic process"/>
    <property type="evidence" value="ECO:0007669"/>
    <property type="project" value="UniProtKB-UniRule"/>
</dbReference>
<dbReference type="GO" id="GO:0000906">
    <property type="term" value="F:6,7-dimethyl-8-ribityllumazine synthase activity"/>
    <property type="evidence" value="ECO:0007669"/>
    <property type="project" value="UniProtKB-UniRule"/>
</dbReference>
<dbReference type="eggNOG" id="COG0054">
    <property type="taxonomic scope" value="Bacteria"/>
</dbReference>
<evidence type="ECO:0000256" key="6">
    <source>
        <dbReference type="ARBA" id="ARBA00048785"/>
    </source>
</evidence>
<keyword evidence="5 7" id="KW-0808">Transferase</keyword>
<dbReference type="GO" id="GO:0005829">
    <property type="term" value="C:cytosol"/>
    <property type="evidence" value="ECO:0007669"/>
    <property type="project" value="TreeGrafter"/>
</dbReference>
<feature type="binding site" evidence="7">
    <location>
        <begin position="94"/>
        <end position="95"/>
    </location>
    <ligand>
        <name>(2S)-2-hydroxy-3-oxobutyl phosphate</name>
        <dbReference type="ChEBI" id="CHEBI:58830"/>
    </ligand>
</feature>
<evidence type="ECO:0000256" key="1">
    <source>
        <dbReference type="ARBA" id="ARBA00004917"/>
    </source>
</evidence>
<comment type="similarity">
    <text evidence="2 7">Belongs to the DMRL synthase family.</text>
</comment>
<evidence type="ECO:0000256" key="4">
    <source>
        <dbReference type="ARBA" id="ARBA00022619"/>
    </source>
</evidence>
<proteinExistence type="inferred from homology"/>
<comment type="function">
    <text evidence="7">Catalyzes the formation of 6,7-dimethyl-8-ribityllumazine by condensation of 5-amino-6-(D-ribitylamino)uracil with 3,4-dihydroxy-2-butanone 4-phosphate. This is the penultimate step in the biosynthesis of riboflavin.</text>
</comment>
<dbReference type="CDD" id="cd09209">
    <property type="entry name" value="Lumazine_synthase-I"/>
    <property type="match status" value="1"/>
</dbReference>